<organism evidence="1 2">
    <name type="scientific">Crenichthys baileyi</name>
    <name type="common">White River springfish</name>
    <dbReference type="NCBI Taxonomy" id="28760"/>
    <lineage>
        <taxon>Eukaryota</taxon>
        <taxon>Metazoa</taxon>
        <taxon>Chordata</taxon>
        <taxon>Craniata</taxon>
        <taxon>Vertebrata</taxon>
        <taxon>Euteleostomi</taxon>
        <taxon>Actinopterygii</taxon>
        <taxon>Neopterygii</taxon>
        <taxon>Teleostei</taxon>
        <taxon>Neoteleostei</taxon>
        <taxon>Acanthomorphata</taxon>
        <taxon>Ovalentaria</taxon>
        <taxon>Atherinomorphae</taxon>
        <taxon>Cyprinodontiformes</taxon>
        <taxon>Goodeidae</taxon>
        <taxon>Crenichthys</taxon>
    </lineage>
</organism>
<reference evidence="1 2" key="1">
    <citation type="submission" date="2021-06" db="EMBL/GenBank/DDBJ databases">
        <authorList>
            <person name="Palmer J.M."/>
        </authorList>
    </citation>
    <scope>NUCLEOTIDE SEQUENCE [LARGE SCALE GENOMIC DNA]</scope>
    <source>
        <strain evidence="1 2">MEX-2019</strain>
        <tissue evidence="1">Muscle</tissue>
    </source>
</reference>
<dbReference type="Proteomes" id="UP001311232">
    <property type="component" value="Unassembled WGS sequence"/>
</dbReference>
<accession>A0AAV9SBK1</accession>
<evidence type="ECO:0000313" key="2">
    <source>
        <dbReference type="Proteomes" id="UP001311232"/>
    </source>
</evidence>
<keyword evidence="2" id="KW-1185">Reference proteome</keyword>
<dbReference type="AlphaFoldDB" id="A0AAV9SBK1"/>
<comment type="caution">
    <text evidence="1">The sequence shown here is derived from an EMBL/GenBank/DDBJ whole genome shotgun (WGS) entry which is preliminary data.</text>
</comment>
<protein>
    <submittedName>
        <fullName evidence="1">Uncharacterized protein</fullName>
    </submittedName>
</protein>
<name>A0AAV9SBK1_9TELE</name>
<sequence>MHDALLPLTKVKLFYVEEEQISTVNARLPEKLHTIKGTLSIHQVIGAVEVKVMHNIGRNRFYWPLVEDKIWYTADKIVTLICPPQQVTSRHVQINQAVCEKLDY</sequence>
<gene>
    <name evidence="1" type="ORF">CRENBAI_011150</name>
</gene>
<dbReference type="EMBL" id="JAHHUM010000599">
    <property type="protein sequence ID" value="KAK5618803.1"/>
    <property type="molecule type" value="Genomic_DNA"/>
</dbReference>
<proteinExistence type="predicted"/>
<evidence type="ECO:0000313" key="1">
    <source>
        <dbReference type="EMBL" id="KAK5618803.1"/>
    </source>
</evidence>